<evidence type="ECO:0000313" key="3">
    <source>
        <dbReference type="Proteomes" id="UP000887159"/>
    </source>
</evidence>
<name>A0A8X6RWE6_TRICX</name>
<evidence type="ECO:0000256" key="1">
    <source>
        <dbReference type="SAM" id="MobiDB-lite"/>
    </source>
</evidence>
<organism evidence="2 3">
    <name type="scientific">Trichonephila clavipes</name>
    <name type="common">Golden silk orbweaver</name>
    <name type="synonym">Nephila clavipes</name>
    <dbReference type="NCBI Taxonomy" id="2585209"/>
    <lineage>
        <taxon>Eukaryota</taxon>
        <taxon>Metazoa</taxon>
        <taxon>Ecdysozoa</taxon>
        <taxon>Arthropoda</taxon>
        <taxon>Chelicerata</taxon>
        <taxon>Arachnida</taxon>
        <taxon>Araneae</taxon>
        <taxon>Araneomorphae</taxon>
        <taxon>Entelegynae</taxon>
        <taxon>Araneoidea</taxon>
        <taxon>Nephilidae</taxon>
        <taxon>Trichonephila</taxon>
    </lineage>
</organism>
<protein>
    <submittedName>
        <fullName evidence="2">Uncharacterized protein</fullName>
    </submittedName>
</protein>
<reference evidence="2" key="1">
    <citation type="submission" date="2020-08" db="EMBL/GenBank/DDBJ databases">
        <title>Multicomponent nature underlies the extraordinary mechanical properties of spider dragline silk.</title>
        <authorList>
            <person name="Kono N."/>
            <person name="Nakamura H."/>
            <person name="Mori M."/>
            <person name="Yoshida Y."/>
            <person name="Ohtoshi R."/>
            <person name="Malay A.D."/>
            <person name="Moran D.A.P."/>
            <person name="Tomita M."/>
            <person name="Numata K."/>
            <person name="Arakawa K."/>
        </authorList>
    </citation>
    <scope>NUCLEOTIDE SEQUENCE</scope>
</reference>
<dbReference type="Proteomes" id="UP000887159">
    <property type="component" value="Unassembled WGS sequence"/>
</dbReference>
<sequence length="88" mass="9314">MREGMTDRRGRSHPPQIPTSPEWSVRKTSIAWCTLDAEPIVVSAANGAMKEGCGQQNGLKLSLVTSQASGCNSTMVGFESGDTVEIGC</sequence>
<proteinExistence type="predicted"/>
<accession>A0A8X6RWE6</accession>
<keyword evidence="3" id="KW-1185">Reference proteome</keyword>
<comment type="caution">
    <text evidence="2">The sequence shown here is derived from an EMBL/GenBank/DDBJ whole genome shotgun (WGS) entry which is preliminary data.</text>
</comment>
<dbReference type="EMBL" id="BMAU01021220">
    <property type="protein sequence ID" value="GFY00388.1"/>
    <property type="molecule type" value="Genomic_DNA"/>
</dbReference>
<evidence type="ECO:0000313" key="2">
    <source>
        <dbReference type="EMBL" id="GFY00388.1"/>
    </source>
</evidence>
<gene>
    <name evidence="2" type="primary">NCL1_40481</name>
    <name evidence="2" type="ORF">TNCV_1664271</name>
</gene>
<feature type="region of interest" description="Disordered" evidence="1">
    <location>
        <begin position="1"/>
        <end position="23"/>
    </location>
</feature>
<dbReference type="AlphaFoldDB" id="A0A8X6RWE6"/>